<feature type="binding site" evidence="14">
    <location>
        <position position="248"/>
    </location>
    <ligand>
        <name>substrate</name>
        <note>ligand shared between dimeric partners</note>
    </ligand>
</feature>
<dbReference type="GO" id="GO:0046872">
    <property type="term" value="F:metal ion binding"/>
    <property type="evidence" value="ECO:0007669"/>
    <property type="project" value="UniProtKB-KW"/>
</dbReference>
<feature type="binding site" evidence="14">
    <location>
        <begin position="76"/>
        <end position="77"/>
    </location>
    <ligand>
        <name>ATP</name>
        <dbReference type="ChEBI" id="CHEBI:30616"/>
    </ligand>
</feature>
<name>A0A150XKQ8_9BACT</name>
<dbReference type="NCBIfam" id="NF002872">
    <property type="entry name" value="PRK03202.1"/>
    <property type="match status" value="1"/>
</dbReference>
<protein>
    <recommendedName>
        <fullName evidence="14">ATP-dependent 6-phosphofructokinase</fullName>
        <shortName evidence="14">ATP-PFK</shortName>
        <shortName evidence="14">Phosphofructokinase</shortName>
        <ecNumber evidence="14">2.7.1.11</ecNumber>
    </recommendedName>
    <alternativeName>
        <fullName evidence="14">Phosphohexokinase</fullName>
    </alternativeName>
</protein>
<evidence type="ECO:0000256" key="3">
    <source>
        <dbReference type="ARBA" id="ARBA00004679"/>
    </source>
</evidence>
<reference evidence="16 17" key="1">
    <citation type="submission" date="2016-01" db="EMBL/GenBank/DDBJ databases">
        <title>Genome sequencing of Roseivirga seohaensis SW-152.</title>
        <authorList>
            <person name="Selvaratnam C."/>
            <person name="Thevarajoo S."/>
            <person name="Goh K.M."/>
            <person name="Ee R."/>
            <person name="Chan K.-G."/>
            <person name="Chong C.S."/>
        </authorList>
    </citation>
    <scope>NUCLEOTIDE SEQUENCE [LARGE SCALE GENOMIC DNA]</scope>
    <source>
        <strain evidence="16 17">SW-152</strain>
    </source>
</reference>
<evidence type="ECO:0000256" key="10">
    <source>
        <dbReference type="ARBA" id="ARBA00022840"/>
    </source>
</evidence>
<dbReference type="Pfam" id="PF00365">
    <property type="entry name" value="PFK"/>
    <property type="match status" value="1"/>
</dbReference>
<dbReference type="GO" id="GO:0006002">
    <property type="term" value="P:fructose 6-phosphate metabolic process"/>
    <property type="evidence" value="ECO:0007669"/>
    <property type="project" value="InterPro"/>
</dbReference>
<dbReference type="PIRSF" id="PIRSF000532">
    <property type="entry name" value="ATP_PFK_prok"/>
    <property type="match status" value="1"/>
</dbReference>
<feature type="binding site" description="in other chain" evidence="14">
    <location>
        <position position="225"/>
    </location>
    <ligand>
        <name>substrate</name>
        <note>ligand shared between dimeric partners</note>
    </ligand>
</feature>
<dbReference type="GO" id="GO:0042802">
    <property type="term" value="F:identical protein binding"/>
    <property type="evidence" value="ECO:0007669"/>
    <property type="project" value="TreeGrafter"/>
</dbReference>
<dbReference type="GO" id="GO:0030388">
    <property type="term" value="P:fructose 1,6-bisphosphate metabolic process"/>
    <property type="evidence" value="ECO:0007669"/>
    <property type="project" value="TreeGrafter"/>
</dbReference>
<evidence type="ECO:0000256" key="6">
    <source>
        <dbReference type="ARBA" id="ARBA00022679"/>
    </source>
</evidence>
<dbReference type="InterPro" id="IPR015912">
    <property type="entry name" value="Phosphofructokinase_CS"/>
</dbReference>
<dbReference type="PANTHER" id="PTHR13697">
    <property type="entry name" value="PHOSPHOFRUCTOKINASE"/>
    <property type="match status" value="1"/>
</dbReference>
<dbReference type="PRINTS" id="PR00476">
    <property type="entry name" value="PHFRCTKINASE"/>
</dbReference>
<comment type="caution">
    <text evidence="16">The sequence shown here is derived from an EMBL/GenBank/DDBJ whole genome shotgun (WGS) entry which is preliminary data.</text>
</comment>
<feature type="domain" description="Phosphofructokinase" evidence="15">
    <location>
        <begin position="8"/>
        <end position="280"/>
    </location>
</feature>
<feature type="binding site" evidence="14">
    <location>
        <position position="167"/>
    </location>
    <ligand>
        <name>substrate</name>
        <note>ligand shared between dimeric partners</note>
    </ligand>
</feature>
<comment type="subunit">
    <text evidence="14">Homotetramer.</text>
</comment>
<evidence type="ECO:0000313" key="17">
    <source>
        <dbReference type="Proteomes" id="UP000075663"/>
    </source>
</evidence>
<feature type="binding site" description="in other chain" evidence="14">
    <location>
        <begin position="174"/>
        <end position="176"/>
    </location>
    <ligand>
        <name>substrate</name>
        <note>ligand shared between dimeric partners</note>
    </ligand>
</feature>
<comment type="caution">
    <text evidence="14">Lacks conserved residue(s) required for the propagation of feature annotation.</text>
</comment>
<dbReference type="InterPro" id="IPR022953">
    <property type="entry name" value="ATP_PFK"/>
</dbReference>
<keyword evidence="5 14" id="KW-0021">Allosteric enzyme</keyword>
<dbReference type="GO" id="GO:0005524">
    <property type="term" value="F:ATP binding"/>
    <property type="evidence" value="ECO:0007669"/>
    <property type="project" value="UniProtKB-KW"/>
</dbReference>
<evidence type="ECO:0000256" key="5">
    <source>
        <dbReference type="ARBA" id="ARBA00022533"/>
    </source>
</evidence>
<comment type="activity regulation">
    <text evidence="14">Allosterically activated by ADP and other diphosphonucleosides, and allosterically inhibited by phosphoenolpyruvate.</text>
</comment>
<comment type="similarity">
    <text evidence="14">Belongs to the phosphofructokinase type A (PFKA) family. ATP-dependent PFK group I subfamily. Prokaryotic clade 'B1' sub-subfamily.</text>
</comment>
<keyword evidence="10 14" id="KW-0067">ATP-binding</keyword>
<keyword evidence="12 14" id="KW-0324">Glycolysis</keyword>
<evidence type="ECO:0000256" key="7">
    <source>
        <dbReference type="ARBA" id="ARBA00022723"/>
    </source>
</evidence>
<dbReference type="EC" id="2.7.1.11" evidence="14"/>
<feature type="binding site" description="in other chain" evidence="14">
    <location>
        <begin position="130"/>
        <end position="132"/>
    </location>
    <ligand>
        <name>substrate</name>
        <note>ligand shared between dimeric partners</note>
    </ligand>
</feature>
<feature type="binding site" description="in other chain" evidence="14">
    <location>
        <begin position="254"/>
        <end position="257"/>
    </location>
    <ligand>
        <name>substrate</name>
        <note>ligand shared between dimeric partners</note>
    </ligand>
</feature>
<dbReference type="InterPro" id="IPR012003">
    <property type="entry name" value="ATP_PFK_prok-type"/>
</dbReference>
<feature type="binding site" description="in other chain" evidence="14">
    <location>
        <position position="159"/>
    </location>
    <ligand>
        <name>ADP</name>
        <dbReference type="ChEBI" id="CHEBI:456216"/>
        <note>allosteric activator; ligand shared between dimeric partners</note>
    </ligand>
</feature>
<organism evidence="16 17">
    <name type="scientific">Roseivirga seohaensis</name>
    <dbReference type="NCBI Taxonomy" id="1914963"/>
    <lineage>
        <taxon>Bacteria</taxon>
        <taxon>Pseudomonadati</taxon>
        <taxon>Bacteroidota</taxon>
        <taxon>Cytophagia</taxon>
        <taxon>Cytophagales</taxon>
        <taxon>Roseivirgaceae</taxon>
        <taxon>Roseivirga</taxon>
    </lineage>
</organism>
<evidence type="ECO:0000256" key="12">
    <source>
        <dbReference type="ARBA" id="ARBA00023152"/>
    </source>
</evidence>
<dbReference type="Gene3D" id="3.40.50.460">
    <property type="entry name" value="Phosphofructokinase domain"/>
    <property type="match status" value="1"/>
</dbReference>
<sequence length="326" mass="34759">MDKNVKHIGIFTSGGDSPGMNAALYGATKAAISEGIKITGIRRGYEGMIDGDFVALDGKVLQKAVHRGGTLLKTARSERFRKLEGRKAALQKLQEKGIDALIAIGGDGTFKGLLAFSEIYKFPFIGIPGTIDNDLTGSDYTLGFDTAVNTAIQNIDKIRDTAESHNRVFLVEVMGRDSGYIAIHSGLGTGADGILIPESADDFIRLLDKVCHYQSEETLIVVVSEGDELGVDLVASKIREVNPTVDLRITTLGHVQRGGSPSAADRVLGIRLGAAAVEALVKGESNAMAGLVNNQLSLTSFGEVVKHHQIDDGLRGLLQIFSQNNI</sequence>
<dbReference type="EMBL" id="LRPB01000049">
    <property type="protein sequence ID" value="KYG79306.1"/>
    <property type="molecule type" value="Genomic_DNA"/>
</dbReference>
<evidence type="ECO:0000256" key="14">
    <source>
        <dbReference type="HAMAP-Rule" id="MF_00339"/>
    </source>
</evidence>
<feature type="active site" description="Proton acceptor" evidence="14">
    <location>
        <position position="132"/>
    </location>
</feature>
<feature type="binding site" description="in other chain" evidence="14">
    <location>
        <begin position="190"/>
        <end position="192"/>
    </location>
    <ligand>
        <name>ADP</name>
        <dbReference type="ChEBI" id="CHEBI:456216"/>
        <note>allosteric activator; ligand shared between dimeric partners</note>
    </ligand>
</feature>
<evidence type="ECO:0000256" key="8">
    <source>
        <dbReference type="ARBA" id="ARBA00022741"/>
    </source>
</evidence>
<dbReference type="RefSeq" id="WP_062303410.1">
    <property type="nucleotide sequence ID" value="NZ_LRPB01000049.1"/>
</dbReference>
<dbReference type="GO" id="GO:0048029">
    <property type="term" value="F:monosaccharide binding"/>
    <property type="evidence" value="ECO:0007669"/>
    <property type="project" value="TreeGrafter"/>
</dbReference>
<evidence type="ECO:0000256" key="2">
    <source>
        <dbReference type="ARBA" id="ARBA00004496"/>
    </source>
</evidence>
<proteinExistence type="inferred from homology"/>
<evidence type="ECO:0000256" key="9">
    <source>
        <dbReference type="ARBA" id="ARBA00022777"/>
    </source>
</evidence>
<dbReference type="GO" id="GO:0003872">
    <property type="term" value="F:6-phosphofructokinase activity"/>
    <property type="evidence" value="ECO:0007669"/>
    <property type="project" value="UniProtKB-UniRule"/>
</dbReference>
<comment type="pathway">
    <text evidence="3 14">Carbohydrate degradation; glycolysis; D-glyceraldehyde 3-phosphate and glycerone phosphate from D-glucose: step 3/4.</text>
</comment>
<keyword evidence="9 14" id="KW-0418">Kinase</keyword>
<dbReference type="SUPFAM" id="SSF53784">
    <property type="entry name" value="Phosphofructokinase"/>
    <property type="match status" value="1"/>
</dbReference>
<dbReference type="GO" id="GO:0061621">
    <property type="term" value="P:canonical glycolysis"/>
    <property type="evidence" value="ECO:0007669"/>
    <property type="project" value="TreeGrafter"/>
</dbReference>
<dbReference type="AlphaFoldDB" id="A0A150XKQ8"/>
<dbReference type="PANTHER" id="PTHR13697:SF4">
    <property type="entry name" value="ATP-DEPENDENT 6-PHOSPHOFRUCTOKINASE"/>
    <property type="match status" value="1"/>
</dbReference>
<keyword evidence="8 14" id="KW-0547">Nucleotide-binding</keyword>
<comment type="subcellular location">
    <subcellularLocation>
        <location evidence="2 14">Cytoplasm</location>
    </subcellularLocation>
</comment>
<dbReference type="Gene3D" id="3.40.50.450">
    <property type="match status" value="1"/>
</dbReference>
<dbReference type="InterPro" id="IPR035966">
    <property type="entry name" value="PKF_sf"/>
</dbReference>
<dbReference type="STRING" id="1914963.AWW67_13090"/>
<gene>
    <name evidence="14" type="primary">pfkA</name>
    <name evidence="16" type="ORF">AWW67_13090</name>
</gene>
<dbReference type="GO" id="GO:0016208">
    <property type="term" value="F:AMP binding"/>
    <property type="evidence" value="ECO:0007669"/>
    <property type="project" value="TreeGrafter"/>
</dbReference>
<comment type="catalytic activity">
    <reaction evidence="13 14">
        <text>beta-D-fructose 6-phosphate + ATP = beta-D-fructose 1,6-bisphosphate + ADP + H(+)</text>
        <dbReference type="Rhea" id="RHEA:16109"/>
        <dbReference type="ChEBI" id="CHEBI:15378"/>
        <dbReference type="ChEBI" id="CHEBI:30616"/>
        <dbReference type="ChEBI" id="CHEBI:32966"/>
        <dbReference type="ChEBI" id="CHEBI:57634"/>
        <dbReference type="ChEBI" id="CHEBI:456216"/>
        <dbReference type="EC" id="2.7.1.11"/>
    </reaction>
</comment>
<dbReference type="FunFam" id="3.40.50.460:FF:000002">
    <property type="entry name" value="ATP-dependent 6-phosphofructokinase"/>
    <property type="match status" value="1"/>
</dbReference>
<keyword evidence="7 14" id="KW-0479">Metal-binding</keyword>
<keyword evidence="6 14" id="KW-0808">Transferase</keyword>
<dbReference type="GO" id="GO:0070095">
    <property type="term" value="F:fructose-6-phosphate binding"/>
    <property type="evidence" value="ECO:0007669"/>
    <property type="project" value="TreeGrafter"/>
</dbReference>
<accession>A0A150XKQ8</accession>
<dbReference type="PROSITE" id="PS00433">
    <property type="entry name" value="PHOSPHOFRUCTOKINASE"/>
    <property type="match status" value="1"/>
</dbReference>
<dbReference type="InterPro" id="IPR000023">
    <property type="entry name" value="Phosphofructokinase_dom"/>
</dbReference>
<feature type="binding site" evidence="14">
    <location>
        <position position="15"/>
    </location>
    <ligand>
        <name>ATP</name>
        <dbReference type="ChEBI" id="CHEBI:30616"/>
    </ligand>
</feature>
<evidence type="ECO:0000256" key="11">
    <source>
        <dbReference type="ARBA" id="ARBA00022842"/>
    </source>
</evidence>
<dbReference type="InterPro" id="IPR012828">
    <property type="entry name" value="PFKA_ATP_prok"/>
</dbReference>
<dbReference type="HAMAP" id="MF_00339">
    <property type="entry name" value="Phosphofructokinase_I_B1"/>
    <property type="match status" value="1"/>
</dbReference>
<feature type="binding site" evidence="14">
    <location>
        <begin position="106"/>
        <end position="109"/>
    </location>
    <ligand>
        <name>ATP</name>
        <dbReference type="ChEBI" id="CHEBI:30616"/>
    </ligand>
</feature>
<keyword evidence="11 14" id="KW-0460">Magnesium</keyword>
<keyword evidence="4 14" id="KW-0963">Cytoplasm</keyword>
<evidence type="ECO:0000256" key="4">
    <source>
        <dbReference type="ARBA" id="ARBA00022490"/>
    </source>
</evidence>
<dbReference type="Proteomes" id="UP000075663">
    <property type="component" value="Unassembled WGS sequence"/>
</dbReference>
<comment type="cofactor">
    <cofactor evidence="1 14">
        <name>Mg(2+)</name>
        <dbReference type="ChEBI" id="CHEBI:18420"/>
    </cofactor>
</comment>
<feature type="binding site" evidence="14">
    <location>
        <position position="107"/>
    </location>
    <ligand>
        <name>Mg(2+)</name>
        <dbReference type="ChEBI" id="CHEBI:18420"/>
        <note>catalytic</note>
    </ligand>
</feature>
<evidence type="ECO:0000256" key="1">
    <source>
        <dbReference type="ARBA" id="ARBA00001946"/>
    </source>
</evidence>
<comment type="function">
    <text evidence="14">Catalyzes the phosphorylation of D-fructose 6-phosphate to fructose 1,6-bisphosphate by ATP, the first committing step of glycolysis.</text>
</comment>
<evidence type="ECO:0000313" key="16">
    <source>
        <dbReference type="EMBL" id="KYG79306.1"/>
    </source>
</evidence>
<evidence type="ECO:0000256" key="13">
    <source>
        <dbReference type="ARBA" id="ARBA00048070"/>
    </source>
</evidence>
<dbReference type="UniPathway" id="UPA00109">
    <property type="reaction ID" value="UER00182"/>
</dbReference>
<evidence type="ECO:0000259" key="15">
    <source>
        <dbReference type="Pfam" id="PF00365"/>
    </source>
</evidence>
<dbReference type="GO" id="GO:0005945">
    <property type="term" value="C:6-phosphofructokinase complex"/>
    <property type="evidence" value="ECO:0007669"/>
    <property type="project" value="TreeGrafter"/>
</dbReference>